<accession>A0AAJ0HQW8</accession>
<dbReference type="AlphaFoldDB" id="A0AAJ0HQW8"/>
<reference evidence="2" key="2">
    <citation type="submission" date="2023-06" db="EMBL/GenBank/DDBJ databases">
        <authorList>
            <consortium name="Lawrence Berkeley National Laboratory"/>
            <person name="Haridas S."/>
            <person name="Hensen N."/>
            <person name="Bonometti L."/>
            <person name="Westerberg I."/>
            <person name="Brannstrom I.O."/>
            <person name="Guillou S."/>
            <person name="Cros-Aarteil S."/>
            <person name="Calhoun S."/>
            <person name="Kuo A."/>
            <person name="Mondo S."/>
            <person name="Pangilinan J."/>
            <person name="Riley R."/>
            <person name="Labutti K."/>
            <person name="Andreopoulos B."/>
            <person name="Lipzen A."/>
            <person name="Chen C."/>
            <person name="Yanf M."/>
            <person name="Daum C."/>
            <person name="Ng V."/>
            <person name="Clum A."/>
            <person name="Steindorff A."/>
            <person name="Ohm R."/>
            <person name="Martin F."/>
            <person name="Silar P."/>
            <person name="Natvig D."/>
            <person name="Lalanne C."/>
            <person name="Gautier V."/>
            <person name="Ament-Velasquez S.L."/>
            <person name="Kruys A."/>
            <person name="Hutchinson M.I."/>
            <person name="Powell A.J."/>
            <person name="Barry K."/>
            <person name="Miller A.N."/>
            <person name="Grigoriev I.V."/>
            <person name="Debuchy R."/>
            <person name="Gladieux P."/>
            <person name="Thoren M.H."/>
            <person name="Johannesson H."/>
        </authorList>
    </citation>
    <scope>NUCLEOTIDE SEQUENCE</scope>
    <source>
        <strain evidence="2">CBS 955.72</strain>
    </source>
</reference>
<evidence type="ECO:0000313" key="3">
    <source>
        <dbReference type="Proteomes" id="UP001275084"/>
    </source>
</evidence>
<evidence type="ECO:0000256" key="1">
    <source>
        <dbReference type="SAM" id="SignalP"/>
    </source>
</evidence>
<name>A0AAJ0HQW8_9PEZI</name>
<gene>
    <name evidence="2" type="ORF">B0T25DRAFT_533914</name>
</gene>
<evidence type="ECO:0008006" key="4">
    <source>
        <dbReference type="Google" id="ProtNLM"/>
    </source>
</evidence>
<evidence type="ECO:0000313" key="2">
    <source>
        <dbReference type="EMBL" id="KAK3359819.1"/>
    </source>
</evidence>
<organism evidence="2 3">
    <name type="scientific">Lasiosphaeria hispida</name>
    <dbReference type="NCBI Taxonomy" id="260671"/>
    <lineage>
        <taxon>Eukaryota</taxon>
        <taxon>Fungi</taxon>
        <taxon>Dikarya</taxon>
        <taxon>Ascomycota</taxon>
        <taxon>Pezizomycotina</taxon>
        <taxon>Sordariomycetes</taxon>
        <taxon>Sordariomycetidae</taxon>
        <taxon>Sordariales</taxon>
        <taxon>Lasiosphaeriaceae</taxon>
        <taxon>Lasiosphaeria</taxon>
    </lineage>
</organism>
<feature type="signal peptide" evidence="1">
    <location>
        <begin position="1"/>
        <end position="23"/>
    </location>
</feature>
<proteinExistence type="predicted"/>
<reference evidence="2" key="1">
    <citation type="journal article" date="2023" name="Mol. Phylogenet. Evol.">
        <title>Genome-scale phylogeny and comparative genomics of the fungal order Sordariales.</title>
        <authorList>
            <person name="Hensen N."/>
            <person name="Bonometti L."/>
            <person name="Westerberg I."/>
            <person name="Brannstrom I.O."/>
            <person name="Guillou S."/>
            <person name="Cros-Aarteil S."/>
            <person name="Calhoun S."/>
            <person name="Haridas S."/>
            <person name="Kuo A."/>
            <person name="Mondo S."/>
            <person name="Pangilinan J."/>
            <person name="Riley R."/>
            <person name="LaButti K."/>
            <person name="Andreopoulos B."/>
            <person name="Lipzen A."/>
            <person name="Chen C."/>
            <person name="Yan M."/>
            <person name="Daum C."/>
            <person name="Ng V."/>
            <person name="Clum A."/>
            <person name="Steindorff A."/>
            <person name="Ohm R.A."/>
            <person name="Martin F."/>
            <person name="Silar P."/>
            <person name="Natvig D.O."/>
            <person name="Lalanne C."/>
            <person name="Gautier V."/>
            <person name="Ament-Velasquez S.L."/>
            <person name="Kruys A."/>
            <person name="Hutchinson M.I."/>
            <person name="Powell A.J."/>
            <person name="Barry K."/>
            <person name="Miller A.N."/>
            <person name="Grigoriev I.V."/>
            <person name="Debuchy R."/>
            <person name="Gladieux P."/>
            <person name="Hiltunen Thoren M."/>
            <person name="Johannesson H."/>
        </authorList>
    </citation>
    <scope>NUCLEOTIDE SEQUENCE</scope>
    <source>
        <strain evidence="2">CBS 955.72</strain>
    </source>
</reference>
<dbReference type="Proteomes" id="UP001275084">
    <property type="component" value="Unassembled WGS sequence"/>
</dbReference>
<comment type="caution">
    <text evidence="2">The sequence shown here is derived from an EMBL/GenBank/DDBJ whole genome shotgun (WGS) entry which is preliminary data.</text>
</comment>
<protein>
    <recommendedName>
        <fullName evidence="4">Secreted protein</fullName>
    </recommendedName>
</protein>
<sequence length="131" mass="14159">MANHVLLCALCPALFLFLALVSAARILRPGNGLVLPTAAHRVHRGHICRWVAVGLDDWRPASRPWQALATPVENRGIAKIASGSTSIRHTPRRPGQPHGVRALSATGPFAQAPLLQLLAHTHTHTHTHTQV</sequence>
<keyword evidence="1" id="KW-0732">Signal</keyword>
<feature type="non-terminal residue" evidence="2">
    <location>
        <position position="131"/>
    </location>
</feature>
<dbReference type="EMBL" id="JAUIQD010000002">
    <property type="protein sequence ID" value="KAK3359819.1"/>
    <property type="molecule type" value="Genomic_DNA"/>
</dbReference>
<feature type="chain" id="PRO_5042601905" description="Secreted protein" evidence="1">
    <location>
        <begin position="24"/>
        <end position="131"/>
    </location>
</feature>
<keyword evidence="3" id="KW-1185">Reference proteome</keyword>